<feature type="compositionally biased region" description="Basic and acidic residues" evidence="8">
    <location>
        <begin position="154"/>
        <end position="167"/>
    </location>
</feature>
<comment type="catalytic activity">
    <reaction evidence="7">
        <text>L-cysteinyl-[protein] + hexadecanoyl-CoA = S-hexadecanoyl-L-cysteinyl-[protein] + CoA</text>
        <dbReference type="Rhea" id="RHEA:36683"/>
        <dbReference type="Rhea" id="RHEA-COMP:10131"/>
        <dbReference type="Rhea" id="RHEA-COMP:11032"/>
        <dbReference type="ChEBI" id="CHEBI:29950"/>
        <dbReference type="ChEBI" id="CHEBI:57287"/>
        <dbReference type="ChEBI" id="CHEBI:57379"/>
        <dbReference type="ChEBI" id="CHEBI:74151"/>
        <dbReference type="EC" id="2.3.1.225"/>
    </reaction>
</comment>
<evidence type="ECO:0000313" key="10">
    <source>
        <dbReference type="EMBL" id="CAD2219267.1"/>
    </source>
</evidence>
<keyword evidence="11" id="KW-1185">Reference proteome</keyword>
<feature type="transmembrane region" description="Helical" evidence="7">
    <location>
        <begin position="328"/>
        <end position="357"/>
    </location>
</feature>
<gene>
    <name evidence="10" type="ORF">ADEAN_000676900</name>
</gene>
<dbReference type="EC" id="2.3.1.225" evidence="7"/>
<feature type="region of interest" description="Disordered" evidence="8">
    <location>
        <begin position="154"/>
        <end position="176"/>
    </location>
</feature>
<evidence type="ECO:0000256" key="7">
    <source>
        <dbReference type="RuleBase" id="RU079119"/>
    </source>
</evidence>
<accession>A0A7G2CJN5</accession>
<dbReference type="Pfam" id="PF01529">
    <property type="entry name" value="DHHC"/>
    <property type="match status" value="1"/>
</dbReference>
<proteinExistence type="inferred from homology"/>
<dbReference type="InterPro" id="IPR039859">
    <property type="entry name" value="PFA4/ZDH16/20/ERF2-like"/>
</dbReference>
<comment type="domain">
    <text evidence="7">The DHHC domain is required for palmitoyltransferase activity.</text>
</comment>
<feature type="transmembrane region" description="Helical" evidence="7">
    <location>
        <begin position="82"/>
        <end position="100"/>
    </location>
</feature>
<name>A0A7G2CJN5_9TRYP</name>
<keyword evidence="6 7" id="KW-0012">Acyltransferase</keyword>
<dbReference type="PANTHER" id="PTHR22883">
    <property type="entry name" value="ZINC FINGER DHHC DOMAIN CONTAINING PROTEIN"/>
    <property type="match status" value="1"/>
</dbReference>
<feature type="transmembrane region" description="Helical" evidence="7">
    <location>
        <begin position="7"/>
        <end position="26"/>
    </location>
</feature>
<dbReference type="GO" id="GO:0005783">
    <property type="term" value="C:endoplasmic reticulum"/>
    <property type="evidence" value="ECO:0007669"/>
    <property type="project" value="TreeGrafter"/>
</dbReference>
<dbReference type="InterPro" id="IPR001594">
    <property type="entry name" value="Palmitoyltrfase_DHHC"/>
</dbReference>
<dbReference type="GO" id="GO:0005794">
    <property type="term" value="C:Golgi apparatus"/>
    <property type="evidence" value="ECO:0007669"/>
    <property type="project" value="TreeGrafter"/>
</dbReference>
<dbReference type="GO" id="GO:0019706">
    <property type="term" value="F:protein-cysteine S-palmitoyltransferase activity"/>
    <property type="evidence" value="ECO:0007669"/>
    <property type="project" value="UniProtKB-EC"/>
</dbReference>
<evidence type="ECO:0000256" key="4">
    <source>
        <dbReference type="ARBA" id="ARBA00022989"/>
    </source>
</evidence>
<comment type="subcellular location">
    <subcellularLocation>
        <location evidence="1">Membrane</location>
        <topology evidence="1">Multi-pass membrane protein</topology>
    </subcellularLocation>
</comment>
<reference evidence="10 11" key="1">
    <citation type="submission" date="2020-08" db="EMBL/GenBank/DDBJ databases">
        <authorList>
            <person name="Newling K."/>
            <person name="Davey J."/>
            <person name="Forrester S."/>
        </authorList>
    </citation>
    <scope>NUCLEOTIDE SEQUENCE [LARGE SCALE GENOMIC DNA]</scope>
    <source>
        <strain evidence="11">Crithidia deanei Carvalho (ATCC PRA-265)</strain>
    </source>
</reference>
<keyword evidence="5 7" id="KW-0472">Membrane</keyword>
<comment type="similarity">
    <text evidence="7">Belongs to the DHHC palmitoyltransferase family.</text>
</comment>
<organism evidence="10 11">
    <name type="scientific">Angomonas deanei</name>
    <dbReference type="NCBI Taxonomy" id="59799"/>
    <lineage>
        <taxon>Eukaryota</taxon>
        <taxon>Discoba</taxon>
        <taxon>Euglenozoa</taxon>
        <taxon>Kinetoplastea</taxon>
        <taxon>Metakinetoplastina</taxon>
        <taxon>Trypanosomatida</taxon>
        <taxon>Trypanosomatidae</taxon>
        <taxon>Strigomonadinae</taxon>
        <taxon>Angomonas</taxon>
    </lineage>
</organism>
<dbReference type="GO" id="GO:0006612">
    <property type="term" value="P:protein targeting to membrane"/>
    <property type="evidence" value="ECO:0007669"/>
    <property type="project" value="TreeGrafter"/>
</dbReference>
<feature type="transmembrane region" description="Helical" evidence="7">
    <location>
        <begin position="277"/>
        <end position="294"/>
    </location>
</feature>
<keyword evidence="2 7" id="KW-0808">Transferase</keyword>
<dbReference type="Proteomes" id="UP000515908">
    <property type="component" value="Chromosome 13"/>
</dbReference>
<feature type="transmembrane region" description="Helical" evidence="7">
    <location>
        <begin position="38"/>
        <end position="61"/>
    </location>
</feature>
<keyword evidence="3 7" id="KW-0812">Transmembrane</keyword>
<keyword evidence="4 7" id="KW-1133">Transmembrane helix</keyword>
<dbReference type="VEuPathDB" id="TriTrypDB:ADEAN_000676900"/>
<evidence type="ECO:0000313" key="11">
    <source>
        <dbReference type="Proteomes" id="UP000515908"/>
    </source>
</evidence>
<dbReference type="AlphaFoldDB" id="A0A7G2CJN5"/>
<dbReference type="PROSITE" id="PS50216">
    <property type="entry name" value="DHHC"/>
    <property type="match status" value="1"/>
</dbReference>
<dbReference type="GO" id="GO:0016020">
    <property type="term" value="C:membrane"/>
    <property type="evidence" value="ECO:0007669"/>
    <property type="project" value="UniProtKB-SubCell"/>
</dbReference>
<evidence type="ECO:0000259" key="9">
    <source>
        <dbReference type="Pfam" id="PF01529"/>
    </source>
</evidence>
<evidence type="ECO:0000256" key="1">
    <source>
        <dbReference type="ARBA" id="ARBA00004141"/>
    </source>
</evidence>
<sequence>MMLIFGIVLSVISLIAVFMYIIIMGPTRYHKDGFVGKLYKVLVALPTIIGGCCCSVCFKGNQKKGREMWKRSCSGCCSEKNILMPLFYIGVVWTAEYFYLFRSLPHLEATLLSKFVSWALVILSEVLWLLSCFSNPGIVTREGDQELQKLQYEEQSAKPKGKGDKKGGPHHQKKKNGKKFLFSPEEEYILNRRYVVDGVVHALNGNADLEEEMEEWERDYRSPEYRVRVGFGQQCTSCRVTRPARSRHCRMCDNCVRRYDHHCPWIYNDVAEGTHRYFLSFLLCHAISCTWSTWDSYTLIKQFLVKHNAWGWRLIRYGREHPLKLFDYVAIVVSYHLVTGCLIFFTFCIGIILYAFWSYQMSFVRHNITMNDYIKMEDASMFIAGLPSLDLVYREASRVRQRLEAVAARKPRKLPSLEEPPLPMTAKGYEEGGRKNKQYRKKVRKMVMYDLKGLYDRGLWNNIMEVYFPYRILKTAKKDMENNEMRL</sequence>
<evidence type="ECO:0000256" key="5">
    <source>
        <dbReference type="ARBA" id="ARBA00023136"/>
    </source>
</evidence>
<dbReference type="EMBL" id="LR877157">
    <property type="protein sequence ID" value="CAD2219267.1"/>
    <property type="molecule type" value="Genomic_DNA"/>
</dbReference>
<evidence type="ECO:0000256" key="3">
    <source>
        <dbReference type="ARBA" id="ARBA00022692"/>
    </source>
</evidence>
<feature type="transmembrane region" description="Helical" evidence="7">
    <location>
        <begin position="115"/>
        <end position="133"/>
    </location>
</feature>
<evidence type="ECO:0000256" key="2">
    <source>
        <dbReference type="ARBA" id="ARBA00022679"/>
    </source>
</evidence>
<evidence type="ECO:0000256" key="8">
    <source>
        <dbReference type="SAM" id="MobiDB-lite"/>
    </source>
</evidence>
<evidence type="ECO:0000256" key="6">
    <source>
        <dbReference type="ARBA" id="ARBA00023315"/>
    </source>
</evidence>
<feature type="domain" description="Palmitoyltransferase DHHC" evidence="9">
    <location>
        <begin position="233"/>
        <end position="375"/>
    </location>
</feature>
<protein>
    <recommendedName>
        <fullName evidence="7">Palmitoyltransferase</fullName>
        <ecNumber evidence="7">2.3.1.225</ecNumber>
    </recommendedName>
</protein>
<dbReference type="PANTHER" id="PTHR22883:SF458">
    <property type="entry name" value="PALMITOYLTRANSFERASE"/>
    <property type="match status" value="1"/>
</dbReference>